<dbReference type="HOGENOM" id="CLU_3190995_0_0_1"/>
<dbReference type="InParanoid" id="H2Y2C5"/>
<reference evidence="1" key="3">
    <citation type="submission" date="2025-08" db="UniProtKB">
        <authorList>
            <consortium name="Ensembl"/>
        </authorList>
    </citation>
    <scope>IDENTIFICATION</scope>
</reference>
<accession>H2Y2C5</accession>
<proteinExistence type="predicted"/>
<reference evidence="1" key="2">
    <citation type="journal article" date="2008" name="Genome Biol.">
        <title>Improved genome assembly and evidence-based global gene model set for the chordate Ciona intestinalis: new insight into intron and operon populations.</title>
        <authorList>
            <person name="Satou Y."/>
            <person name="Mineta K."/>
            <person name="Ogasawara M."/>
            <person name="Sasakura Y."/>
            <person name="Shoguchi E."/>
            <person name="Ueno K."/>
            <person name="Yamada L."/>
            <person name="Matsumoto J."/>
            <person name="Wasserscheid J."/>
            <person name="Dewar K."/>
            <person name="Wiley G.B."/>
            <person name="Macmil S.L."/>
            <person name="Roe B.A."/>
            <person name="Zeller R.W."/>
            <person name="Hastings K.E."/>
            <person name="Lemaire P."/>
            <person name="Lindquist E."/>
            <person name="Endo T."/>
            <person name="Hotta K."/>
            <person name="Inaba K."/>
        </authorList>
    </citation>
    <scope>NUCLEOTIDE SEQUENCE [LARGE SCALE GENOMIC DNA]</scope>
    <source>
        <strain evidence="1">wild type</strain>
    </source>
</reference>
<evidence type="ECO:0000313" key="2">
    <source>
        <dbReference type="Proteomes" id="UP000008144"/>
    </source>
</evidence>
<dbReference type="EMBL" id="EAAA01000231">
    <property type="status" value="NOT_ANNOTATED_CDS"/>
    <property type="molecule type" value="Genomic_DNA"/>
</dbReference>
<evidence type="ECO:0000313" key="1">
    <source>
        <dbReference type="Ensembl" id="ENSCINP00000036060.1"/>
    </source>
</evidence>
<sequence>MVDISNNTLQCIYEYMCCNSSLNLIFYTRISNSKTNFCLCYTVLNI</sequence>
<keyword evidence="2" id="KW-1185">Reference proteome</keyword>
<reference evidence="1" key="4">
    <citation type="submission" date="2025-09" db="UniProtKB">
        <authorList>
            <consortium name="Ensembl"/>
        </authorList>
    </citation>
    <scope>IDENTIFICATION</scope>
</reference>
<dbReference type="Proteomes" id="UP000008144">
    <property type="component" value="Chromosome 1"/>
</dbReference>
<protein>
    <submittedName>
        <fullName evidence="1">Uncharacterized protein</fullName>
    </submittedName>
</protein>
<dbReference type="Ensembl" id="ENSCINT00000034889.1">
    <property type="protein sequence ID" value="ENSCINP00000036060.1"/>
    <property type="gene ID" value="ENSCING00000018465.1"/>
</dbReference>
<name>H2Y2C5_CIOIN</name>
<reference evidence="2" key="1">
    <citation type="journal article" date="2002" name="Science">
        <title>The draft genome of Ciona intestinalis: insights into chordate and vertebrate origins.</title>
        <authorList>
            <person name="Dehal P."/>
            <person name="Satou Y."/>
            <person name="Campbell R.K."/>
            <person name="Chapman J."/>
            <person name="Degnan B."/>
            <person name="De Tomaso A."/>
            <person name="Davidson B."/>
            <person name="Di Gregorio A."/>
            <person name="Gelpke M."/>
            <person name="Goodstein D.M."/>
            <person name="Harafuji N."/>
            <person name="Hastings K.E."/>
            <person name="Ho I."/>
            <person name="Hotta K."/>
            <person name="Huang W."/>
            <person name="Kawashima T."/>
            <person name="Lemaire P."/>
            <person name="Martinez D."/>
            <person name="Meinertzhagen I.A."/>
            <person name="Necula S."/>
            <person name="Nonaka M."/>
            <person name="Putnam N."/>
            <person name="Rash S."/>
            <person name="Saiga H."/>
            <person name="Satake M."/>
            <person name="Terry A."/>
            <person name="Yamada L."/>
            <person name="Wang H.G."/>
            <person name="Awazu S."/>
            <person name="Azumi K."/>
            <person name="Boore J."/>
            <person name="Branno M."/>
            <person name="Chin-Bow S."/>
            <person name="DeSantis R."/>
            <person name="Doyle S."/>
            <person name="Francino P."/>
            <person name="Keys D.N."/>
            <person name="Haga S."/>
            <person name="Hayashi H."/>
            <person name="Hino K."/>
            <person name="Imai K.S."/>
            <person name="Inaba K."/>
            <person name="Kano S."/>
            <person name="Kobayashi K."/>
            <person name="Kobayashi M."/>
            <person name="Lee B.I."/>
            <person name="Makabe K.W."/>
            <person name="Manohar C."/>
            <person name="Matassi G."/>
            <person name="Medina M."/>
            <person name="Mochizuki Y."/>
            <person name="Mount S."/>
            <person name="Morishita T."/>
            <person name="Miura S."/>
            <person name="Nakayama A."/>
            <person name="Nishizaka S."/>
            <person name="Nomoto H."/>
            <person name="Ohta F."/>
            <person name="Oishi K."/>
            <person name="Rigoutsos I."/>
            <person name="Sano M."/>
            <person name="Sasaki A."/>
            <person name="Sasakura Y."/>
            <person name="Shoguchi E."/>
            <person name="Shin-i T."/>
            <person name="Spagnuolo A."/>
            <person name="Stainier D."/>
            <person name="Suzuki M.M."/>
            <person name="Tassy O."/>
            <person name="Takatori N."/>
            <person name="Tokuoka M."/>
            <person name="Yagi K."/>
            <person name="Yoshizaki F."/>
            <person name="Wada S."/>
            <person name="Zhang C."/>
            <person name="Hyatt P.D."/>
            <person name="Larimer F."/>
            <person name="Detter C."/>
            <person name="Doggett N."/>
            <person name="Glavina T."/>
            <person name="Hawkins T."/>
            <person name="Richardson P."/>
            <person name="Lucas S."/>
            <person name="Kohara Y."/>
            <person name="Levine M."/>
            <person name="Satoh N."/>
            <person name="Rokhsar D.S."/>
        </authorList>
    </citation>
    <scope>NUCLEOTIDE SEQUENCE [LARGE SCALE GENOMIC DNA]</scope>
</reference>
<organism evidence="1 2">
    <name type="scientific">Ciona intestinalis</name>
    <name type="common">Transparent sea squirt</name>
    <name type="synonym">Ascidia intestinalis</name>
    <dbReference type="NCBI Taxonomy" id="7719"/>
    <lineage>
        <taxon>Eukaryota</taxon>
        <taxon>Metazoa</taxon>
        <taxon>Chordata</taxon>
        <taxon>Tunicata</taxon>
        <taxon>Ascidiacea</taxon>
        <taxon>Phlebobranchia</taxon>
        <taxon>Cionidae</taxon>
        <taxon>Ciona</taxon>
    </lineage>
</organism>
<dbReference type="AlphaFoldDB" id="H2Y2C5"/>